<dbReference type="Gene3D" id="1.10.287.130">
    <property type="match status" value="1"/>
</dbReference>
<evidence type="ECO:0000256" key="7">
    <source>
        <dbReference type="SAM" id="Coils"/>
    </source>
</evidence>
<dbReference type="SMART" id="SM00387">
    <property type="entry name" value="HATPase_c"/>
    <property type="match status" value="1"/>
</dbReference>
<evidence type="ECO:0000256" key="4">
    <source>
        <dbReference type="ARBA" id="ARBA00022553"/>
    </source>
</evidence>
<dbReference type="EC" id="2.7.13.3" evidence="3"/>
<dbReference type="SUPFAM" id="SSF55781">
    <property type="entry name" value="GAF domain-like"/>
    <property type="match status" value="5"/>
</dbReference>
<organism evidence="10 11">
    <name type="scientific">Microseira wollei NIES-4236</name>
    <dbReference type="NCBI Taxonomy" id="2530354"/>
    <lineage>
        <taxon>Bacteria</taxon>
        <taxon>Bacillati</taxon>
        <taxon>Cyanobacteriota</taxon>
        <taxon>Cyanophyceae</taxon>
        <taxon>Oscillatoriophycideae</taxon>
        <taxon>Aerosakkonematales</taxon>
        <taxon>Aerosakkonemataceae</taxon>
        <taxon>Microseira</taxon>
    </lineage>
</organism>
<keyword evidence="4" id="KW-0597">Phosphoprotein</keyword>
<dbReference type="PROSITE" id="PS50109">
    <property type="entry name" value="HIS_KIN"/>
    <property type="match status" value="1"/>
</dbReference>
<evidence type="ECO:0000256" key="1">
    <source>
        <dbReference type="ARBA" id="ARBA00000085"/>
    </source>
</evidence>
<dbReference type="InterPro" id="IPR003594">
    <property type="entry name" value="HATPase_dom"/>
</dbReference>
<dbReference type="PANTHER" id="PTHR43065">
    <property type="entry name" value="SENSOR HISTIDINE KINASE"/>
    <property type="match status" value="1"/>
</dbReference>
<feature type="domain" description="Phytochrome chromophore attachment site" evidence="8">
    <location>
        <begin position="819"/>
        <end position="958"/>
    </location>
</feature>
<dbReference type="InterPro" id="IPR004358">
    <property type="entry name" value="Sig_transdc_His_kin-like_C"/>
</dbReference>
<dbReference type="GO" id="GO:0000155">
    <property type="term" value="F:phosphorelay sensor kinase activity"/>
    <property type="evidence" value="ECO:0007669"/>
    <property type="project" value="InterPro"/>
</dbReference>
<dbReference type="InterPro" id="IPR036890">
    <property type="entry name" value="HATPase_C_sf"/>
</dbReference>
<dbReference type="InterPro" id="IPR003018">
    <property type="entry name" value="GAF"/>
</dbReference>
<feature type="domain" description="Phytochrome chromophore attachment site" evidence="8">
    <location>
        <begin position="464"/>
        <end position="593"/>
    </location>
</feature>
<sequence>MNLSNLQDPQLSLEPENLLRRIANIIRRSLEIEEILSATAAEVRRFLATDRVKIYKFHPDGSGQVIAESIRDRILPSLLGLNFPADDIPLSSRQLFIEARVRSIVDVNSRQLGQSLLRDPETGKLVRDDIRYRSVDACHVEYLTAMGVKSSLALPIFHRDQLWGLLVSHHAQPRSFLEPELQVVQMVVDQLSVAIAQSILLASAREQAQREITINRVAPRIDSLSGLDLQGALEEIVPSLAGSGGRLYINSLANTGEFPITNSQLPITNPQDVEIYTCGPQPVMPEQAKFNLIEQYSVWQEHFKPGGEQAWAISDLYRVPSLRTLQPAFRATQIRGILIVPLWHSQQLLGYLSVFRDEIETETLWAGQFDPDGRQVQPRLSFEVWRESQKGQAREWTEAEIELAVSLARCLTNAIQQYIKHQQLKALNANLEEKVQASAAKLQLAVEQQQIFYGVVAKIRESLDLDTIFTTTAREIRCCLNADRVGIFRFDPSSNFTRGEFIAESVLPTWPGILGERIRDRFLGEQAIGYQKGQIQVNKGVSEYPAKYQIAAQIIVPLFKGYELWGLLCIHQCSSTREWQANEVQFAAKMALALGVAVGQAELLEVSQQQAIALQQAAEQQWALLEVVAKIRESLDLEKVFEISTQEVCKSLQADRVAVYRFNSNWGGEFVAEYVAPGWVKLVGENIKTIVEDTYLQETAGGRYRHNETHWVDDIYQANLSECHIAILEQFQAKAYAIAPIKVGQQLWGLLAAYQNSVPRHWEPEQIKFITQMGSQLGVAIKQSELLAQTRQQTTDLRRATERQRVLFEVVAKIRETLDLNAIFKATAKEVRRSLNADRVAMFQFDPNSGYDTGVFVSEDVLPEFSSALEAPVYDHCFGEQYAIHYHQGRVQAVSDIYTAGLQDCHRDVLAQFQIRANLVVPLMKGGDLWGLLCIHQCAFPRNWETEEIQFVKQIALQLGVALQQAELLALSQQQAEQISQTLRDLQDTQTQLIQTEKMSSLGQLVAGIAHEINNPVNFIYGNIAYVREYAESLLNLLELYQQHYPNPALEIQDLADAIDVKFIAEDLPKLLSSMKMGTERIRQLVLSLRNFSRLDEADMKPVNIHEGLESTLLILQPRLKAKPDSPNIEIVKEYGELPQVECYAGQLNQVFMNVLNNAIDALEQSAVNQEITDTPTIRIQTFVFEESAVICISDNGSGMPEAVKARIFDPFFTTKPVGKGTGLGLSISYQIVVNKHCGVFKCTSEPGKGTQFWIEIPIKAN</sequence>
<dbReference type="PROSITE" id="PS50046">
    <property type="entry name" value="PHYTOCHROME_2"/>
    <property type="match status" value="4"/>
</dbReference>
<dbReference type="CDD" id="cd00082">
    <property type="entry name" value="HisKA"/>
    <property type="match status" value="1"/>
</dbReference>
<dbReference type="PANTHER" id="PTHR43065:SF50">
    <property type="entry name" value="HISTIDINE KINASE"/>
    <property type="match status" value="1"/>
</dbReference>
<dbReference type="InterPro" id="IPR016132">
    <property type="entry name" value="Phyto_chromo_attachment"/>
</dbReference>
<dbReference type="RefSeq" id="WP_226577500.1">
    <property type="nucleotide sequence ID" value="NZ_BLAY01000020.1"/>
</dbReference>
<dbReference type="InterPro" id="IPR005467">
    <property type="entry name" value="His_kinase_dom"/>
</dbReference>
<keyword evidence="7" id="KW-0175">Coiled coil</keyword>
<dbReference type="GO" id="GO:0005524">
    <property type="term" value="F:ATP binding"/>
    <property type="evidence" value="ECO:0007669"/>
    <property type="project" value="UniProtKB-KW"/>
</dbReference>
<dbReference type="Pfam" id="PF02518">
    <property type="entry name" value="HATPase_c"/>
    <property type="match status" value="1"/>
</dbReference>
<dbReference type="PRINTS" id="PR00344">
    <property type="entry name" value="BCTRLSENSOR"/>
</dbReference>
<dbReference type="InterPro" id="IPR013515">
    <property type="entry name" value="Phytochrome_cen-reg"/>
</dbReference>
<protein>
    <recommendedName>
        <fullName evidence="3">histidine kinase</fullName>
        <ecNumber evidence="3">2.7.13.3</ecNumber>
    </recommendedName>
</protein>
<evidence type="ECO:0000256" key="2">
    <source>
        <dbReference type="ARBA" id="ARBA00006402"/>
    </source>
</evidence>
<keyword evidence="6" id="KW-0902">Two-component regulatory system</keyword>
<keyword evidence="5 10" id="KW-0808">Transferase</keyword>
<gene>
    <name evidence="10" type="ORF">MiSe_16790</name>
</gene>
<dbReference type="InterPro" id="IPR036097">
    <property type="entry name" value="HisK_dim/P_sf"/>
</dbReference>
<evidence type="ECO:0000256" key="6">
    <source>
        <dbReference type="ARBA" id="ARBA00023012"/>
    </source>
</evidence>
<keyword evidence="5 10" id="KW-0418">Kinase</keyword>
<accession>A0AAV3X8F8</accession>
<comment type="caution">
    <text evidence="10">The sequence shown here is derived from an EMBL/GenBank/DDBJ whole genome shotgun (WGS) entry which is preliminary data.</text>
</comment>
<dbReference type="SUPFAM" id="SSF47384">
    <property type="entry name" value="Homodimeric domain of signal transducing histidine kinase"/>
    <property type="match status" value="1"/>
</dbReference>
<evidence type="ECO:0000313" key="11">
    <source>
        <dbReference type="Proteomes" id="UP001050975"/>
    </source>
</evidence>
<dbReference type="SUPFAM" id="SSF55874">
    <property type="entry name" value="ATPase domain of HSP90 chaperone/DNA topoisomerase II/histidine kinase"/>
    <property type="match status" value="1"/>
</dbReference>
<dbReference type="Pfam" id="PF01590">
    <property type="entry name" value="GAF"/>
    <property type="match status" value="4"/>
</dbReference>
<feature type="domain" description="Phytochrome chromophore attachment site" evidence="8">
    <location>
        <begin position="31"/>
        <end position="190"/>
    </location>
</feature>
<reference evidence="10" key="1">
    <citation type="submission" date="2019-10" db="EMBL/GenBank/DDBJ databases">
        <title>Draft genome sequece of Microseira wollei NIES-4236.</title>
        <authorList>
            <person name="Yamaguchi H."/>
            <person name="Suzuki S."/>
            <person name="Kawachi M."/>
        </authorList>
    </citation>
    <scope>NUCLEOTIDE SEQUENCE</scope>
    <source>
        <strain evidence="10">NIES-4236</strain>
    </source>
</reference>
<dbReference type="Pfam" id="PF00360">
    <property type="entry name" value="PHY"/>
    <property type="match status" value="1"/>
</dbReference>
<evidence type="ECO:0000256" key="5">
    <source>
        <dbReference type="ARBA" id="ARBA00022777"/>
    </source>
</evidence>
<dbReference type="EMBL" id="BLAY01000020">
    <property type="protein sequence ID" value="GET36926.1"/>
    <property type="molecule type" value="Genomic_DNA"/>
</dbReference>
<name>A0AAV3X8F8_9CYAN</name>
<proteinExistence type="inferred from homology"/>
<dbReference type="SMART" id="SM00065">
    <property type="entry name" value="GAF"/>
    <property type="match status" value="5"/>
</dbReference>
<feature type="coiled-coil region" evidence="7">
    <location>
        <begin position="421"/>
        <end position="448"/>
    </location>
</feature>
<comment type="catalytic activity">
    <reaction evidence="1">
        <text>ATP + protein L-histidine = ADP + protein N-phospho-L-histidine.</text>
        <dbReference type="EC" id="2.7.13.3"/>
    </reaction>
</comment>
<dbReference type="GO" id="GO:0006355">
    <property type="term" value="P:regulation of DNA-templated transcription"/>
    <property type="evidence" value="ECO:0007669"/>
    <property type="project" value="InterPro"/>
</dbReference>
<dbReference type="AlphaFoldDB" id="A0AAV3X8F8"/>
<feature type="domain" description="Phytochrome chromophore attachment site" evidence="8">
    <location>
        <begin position="636"/>
        <end position="776"/>
    </location>
</feature>
<feature type="domain" description="Histidine kinase" evidence="9">
    <location>
        <begin position="1008"/>
        <end position="1261"/>
    </location>
</feature>
<dbReference type="Gene3D" id="3.30.565.10">
    <property type="entry name" value="Histidine kinase-like ATPase, C-terminal domain"/>
    <property type="match status" value="1"/>
</dbReference>
<comment type="similarity">
    <text evidence="2">In the N-terminal section; belongs to the phytochrome family.</text>
</comment>
<evidence type="ECO:0000259" key="8">
    <source>
        <dbReference type="PROSITE" id="PS50046"/>
    </source>
</evidence>
<dbReference type="SMART" id="SM00388">
    <property type="entry name" value="HisKA"/>
    <property type="match status" value="1"/>
</dbReference>
<keyword evidence="11" id="KW-1185">Reference proteome</keyword>
<dbReference type="Proteomes" id="UP001050975">
    <property type="component" value="Unassembled WGS sequence"/>
</dbReference>
<dbReference type="InterPro" id="IPR003661">
    <property type="entry name" value="HisK_dim/P_dom"/>
</dbReference>
<dbReference type="InterPro" id="IPR029016">
    <property type="entry name" value="GAF-like_dom_sf"/>
</dbReference>
<evidence type="ECO:0000259" key="9">
    <source>
        <dbReference type="PROSITE" id="PS50109"/>
    </source>
</evidence>
<evidence type="ECO:0000256" key="3">
    <source>
        <dbReference type="ARBA" id="ARBA00012438"/>
    </source>
</evidence>
<dbReference type="GO" id="GO:0009584">
    <property type="term" value="P:detection of visible light"/>
    <property type="evidence" value="ECO:0007669"/>
    <property type="project" value="InterPro"/>
</dbReference>
<evidence type="ECO:0000313" key="10">
    <source>
        <dbReference type="EMBL" id="GET36926.1"/>
    </source>
</evidence>
<dbReference type="Gene3D" id="3.30.450.40">
    <property type="match status" value="5"/>
</dbReference>